<dbReference type="EMBL" id="CAEZZW010000004">
    <property type="protein sequence ID" value="CAB4780936.1"/>
    <property type="molecule type" value="Genomic_DNA"/>
</dbReference>
<evidence type="ECO:0000313" key="4">
    <source>
        <dbReference type="EMBL" id="CAB4780936.1"/>
    </source>
</evidence>
<reference evidence="5" key="1">
    <citation type="submission" date="2020-05" db="EMBL/GenBank/DDBJ databases">
        <authorList>
            <person name="Chiriac C."/>
            <person name="Salcher M."/>
            <person name="Ghai R."/>
            <person name="Kavagutti S V."/>
        </authorList>
    </citation>
    <scope>NUCLEOTIDE SEQUENCE</scope>
</reference>
<evidence type="ECO:0000313" key="1">
    <source>
        <dbReference type="EMBL" id="CAB4333342.1"/>
    </source>
</evidence>
<dbReference type="AlphaFoldDB" id="A0A6J7A7V8"/>
<evidence type="ECO:0000313" key="7">
    <source>
        <dbReference type="EMBL" id="CAB4947448.1"/>
    </source>
</evidence>
<dbReference type="EMBL" id="CAFBOC010000010">
    <property type="protein sequence ID" value="CAB4979417.1"/>
    <property type="molecule type" value="Genomic_DNA"/>
</dbReference>
<evidence type="ECO:0000313" key="9">
    <source>
        <dbReference type="EMBL" id="CAB5071421.1"/>
    </source>
</evidence>
<organism evidence="5">
    <name type="scientific">freshwater metagenome</name>
    <dbReference type="NCBI Taxonomy" id="449393"/>
    <lineage>
        <taxon>unclassified sequences</taxon>
        <taxon>metagenomes</taxon>
        <taxon>ecological metagenomes</taxon>
    </lineage>
</organism>
<gene>
    <name evidence="2" type="ORF">UFOPK2510_00544</name>
    <name evidence="3" type="ORF">UFOPK2718_01067</name>
    <name evidence="4" type="ORF">UFOPK2936_00905</name>
    <name evidence="5" type="ORF">UFOPK3174_00865</name>
    <name evidence="6" type="ORF">UFOPK3328_01361</name>
    <name evidence="7" type="ORF">UFOPK3779_00966</name>
    <name evidence="8" type="ORF">UFOPK3913_01033</name>
    <name evidence="1" type="ORF">UFOPK4107_00401</name>
    <name evidence="9" type="ORF">UFOPK4403_00591</name>
</gene>
<dbReference type="EMBL" id="CAFBQX010000002">
    <property type="protein sequence ID" value="CAB5071421.1"/>
    <property type="molecule type" value="Genomic_DNA"/>
</dbReference>
<dbReference type="EMBL" id="CAESAE010000002">
    <property type="protein sequence ID" value="CAB4333342.1"/>
    <property type="molecule type" value="Genomic_DNA"/>
</dbReference>
<proteinExistence type="predicted"/>
<evidence type="ECO:0000313" key="2">
    <source>
        <dbReference type="EMBL" id="CAB4689089.1"/>
    </source>
</evidence>
<accession>A0A6J7A7V8</accession>
<protein>
    <submittedName>
        <fullName evidence="5">Unannotated protein</fullName>
    </submittedName>
</protein>
<dbReference type="EMBL" id="CAEZXO010000003">
    <property type="protein sequence ID" value="CAB4689089.1"/>
    <property type="molecule type" value="Genomic_DNA"/>
</dbReference>
<dbReference type="EMBL" id="CAFABH010000013">
    <property type="protein sequence ID" value="CAB4828911.1"/>
    <property type="molecule type" value="Genomic_DNA"/>
</dbReference>
<evidence type="ECO:0000313" key="5">
    <source>
        <dbReference type="EMBL" id="CAB4828911.1"/>
    </source>
</evidence>
<name>A0A6J7A7V8_9ZZZZ</name>
<sequence length="220" mass="22980">MFRKVLIASVVGVMLTGTLVATSANAASVSNGVPCPSANKTTKIAGGTYKCAKNPTVKNAKLTWVSMDCLNADTAYVKTNKSYLLLAGQMPATLAALDEKIAAEVDNAALKAIDAAALDVKVATWNQKLTEFTAARDAMVADSANATKNRKSITTYNTAITSLKTAIRSATSSAANYRKVGKTVDNMKTTRANAVLNLAQAKDGVAQALSMRALVCQKGL</sequence>
<dbReference type="EMBL" id="CAEZYM010000009">
    <property type="protein sequence ID" value="CAB4728295.1"/>
    <property type="molecule type" value="Genomic_DNA"/>
</dbReference>
<dbReference type="EMBL" id="CAFBLD010000010">
    <property type="protein sequence ID" value="CAB4876172.1"/>
    <property type="molecule type" value="Genomic_DNA"/>
</dbReference>
<evidence type="ECO:0000313" key="6">
    <source>
        <dbReference type="EMBL" id="CAB4876172.1"/>
    </source>
</evidence>
<evidence type="ECO:0000313" key="8">
    <source>
        <dbReference type="EMBL" id="CAB4979417.1"/>
    </source>
</evidence>
<evidence type="ECO:0000313" key="3">
    <source>
        <dbReference type="EMBL" id="CAB4728295.1"/>
    </source>
</evidence>
<dbReference type="EMBL" id="CAFBNH010000005">
    <property type="protein sequence ID" value="CAB4947448.1"/>
    <property type="molecule type" value="Genomic_DNA"/>
</dbReference>